<name>I6ZW91_MELRP</name>
<dbReference type="NCBIfam" id="TIGR00016">
    <property type="entry name" value="ackA"/>
    <property type="match status" value="1"/>
</dbReference>
<dbReference type="GO" id="GO:0008776">
    <property type="term" value="F:acetate kinase activity"/>
    <property type="evidence" value="ECO:0007669"/>
    <property type="project" value="UniProtKB-UniRule"/>
</dbReference>
<dbReference type="SUPFAM" id="SSF53067">
    <property type="entry name" value="Actin-like ATPase domain"/>
    <property type="match status" value="2"/>
</dbReference>
<accession>I6ZW91</accession>
<feature type="binding site" evidence="6">
    <location>
        <position position="375"/>
    </location>
    <ligand>
        <name>Mg(2+)</name>
        <dbReference type="ChEBI" id="CHEBI:18420"/>
    </ligand>
</feature>
<dbReference type="KEGG" id="mro:MROS_0094"/>
<dbReference type="PATRIC" id="fig|1191523.3.peg.97"/>
<dbReference type="eggNOG" id="COG0282">
    <property type="taxonomic scope" value="Bacteria"/>
</dbReference>
<dbReference type="GO" id="GO:0005737">
    <property type="term" value="C:cytoplasm"/>
    <property type="evidence" value="ECO:0007669"/>
    <property type="project" value="UniProtKB-SubCell"/>
</dbReference>
<dbReference type="InterPro" id="IPR023865">
    <property type="entry name" value="Aliphatic_acid_kinase_CS"/>
</dbReference>
<dbReference type="UniPathway" id="UPA00340">
    <property type="reaction ID" value="UER00458"/>
</dbReference>
<dbReference type="PANTHER" id="PTHR21060">
    <property type="entry name" value="ACETATE KINASE"/>
    <property type="match status" value="1"/>
</dbReference>
<protein>
    <recommendedName>
        <fullName evidence="6">Acetate kinase</fullName>
        <ecNumber evidence="6">2.7.2.1</ecNumber>
    </recommendedName>
    <alternativeName>
        <fullName evidence="6">Acetokinase</fullName>
    </alternativeName>
</protein>
<comment type="pathway">
    <text evidence="6">Metabolic intermediate biosynthesis; acetyl-CoA biosynthesis; acetyl-CoA from acetate: step 1/2.</text>
</comment>
<keyword evidence="5 6" id="KW-0067">ATP-binding</keyword>
<dbReference type="EMBL" id="CP003557">
    <property type="protein sequence ID" value="AFN73338.1"/>
    <property type="molecule type" value="Genomic_DNA"/>
</dbReference>
<comment type="cofactor">
    <cofactor evidence="6">
        <name>Mg(2+)</name>
        <dbReference type="ChEBI" id="CHEBI:18420"/>
    </cofactor>
    <cofactor evidence="6">
        <name>Mn(2+)</name>
        <dbReference type="ChEBI" id="CHEBI:29035"/>
    </cofactor>
    <text evidence="6">Mg(2+). Can also accept Mn(2+).</text>
</comment>
<dbReference type="PANTHER" id="PTHR21060:SF15">
    <property type="entry name" value="ACETATE KINASE-RELATED"/>
    <property type="match status" value="1"/>
</dbReference>
<feature type="site" description="Transition state stabilizer" evidence="6">
    <location>
        <position position="174"/>
    </location>
</feature>
<keyword evidence="6" id="KW-0963">Cytoplasm</keyword>
<dbReference type="InterPro" id="IPR004372">
    <property type="entry name" value="Ac/propionate_kinase"/>
</dbReference>
<dbReference type="Gene3D" id="3.30.420.40">
    <property type="match status" value="2"/>
</dbReference>
<comment type="subunit">
    <text evidence="6">Homodimer.</text>
</comment>
<keyword evidence="2 6" id="KW-0808">Transferase</keyword>
<dbReference type="AlphaFoldDB" id="I6ZW91"/>
<evidence type="ECO:0000256" key="6">
    <source>
        <dbReference type="HAMAP-Rule" id="MF_00020"/>
    </source>
</evidence>
<keyword evidence="4 6" id="KW-0418">Kinase</keyword>
<evidence type="ECO:0000256" key="3">
    <source>
        <dbReference type="ARBA" id="ARBA00022741"/>
    </source>
</evidence>
<dbReference type="EC" id="2.7.2.1" evidence="6"/>
<dbReference type="RefSeq" id="WP_014854775.1">
    <property type="nucleotide sequence ID" value="NC_018178.1"/>
</dbReference>
<evidence type="ECO:0000256" key="7">
    <source>
        <dbReference type="RuleBase" id="RU003835"/>
    </source>
</evidence>
<dbReference type="OrthoDB" id="9802453at2"/>
<dbReference type="PRINTS" id="PR00471">
    <property type="entry name" value="ACETATEKNASE"/>
</dbReference>
<dbReference type="Proteomes" id="UP000009011">
    <property type="component" value="Chromosome"/>
</dbReference>
<reference evidence="8 9" key="1">
    <citation type="journal article" date="2013" name="PLoS ONE">
        <title>Genomic analysis of Melioribacter roseus, facultatively anaerobic organotrophic bacterium representing a novel deep lineage within Bacteriodetes/Chlorobi group.</title>
        <authorList>
            <person name="Kadnikov V.V."/>
            <person name="Mardanov A.V."/>
            <person name="Podosokorskaya O.A."/>
            <person name="Gavrilov S.N."/>
            <person name="Kublanov I.V."/>
            <person name="Beletsky A.V."/>
            <person name="Bonch-Osmolovskaya E.A."/>
            <person name="Ravin N.V."/>
        </authorList>
    </citation>
    <scope>NUCLEOTIDE SEQUENCE [LARGE SCALE GENOMIC DNA]</scope>
    <source>
        <strain evidence="9">JCM 17771 / P3M-2</strain>
    </source>
</reference>
<evidence type="ECO:0000256" key="1">
    <source>
        <dbReference type="ARBA" id="ARBA00008748"/>
    </source>
</evidence>
<evidence type="ECO:0000256" key="2">
    <source>
        <dbReference type="ARBA" id="ARBA00022679"/>
    </source>
</evidence>
<dbReference type="HAMAP" id="MF_00020">
    <property type="entry name" value="Acetate_kinase"/>
    <property type="match status" value="1"/>
</dbReference>
<proteinExistence type="inferred from homology"/>
<comment type="catalytic activity">
    <reaction evidence="6">
        <text>acetate + ATP = acetyl phosphate + ADP</text>
        <dbReference type="Rhea" id="RHEA:11352"/>
        <dbReference type="ChEBI" id="CHEBI:22191"/>
        <dbReference type="ChEBI" id="CHEBI:30089"/>
        <dbReference type="ChEBI" id="CHEBI:30616"/>
        <dbReference type="ChEBI" id="CHEBI:456216"/>
        <dbReference type="EC" id="2.7.2.1"/>
    </reaction>
</comment>
<comment type="similarity">
    <text evidence="1 6 7">Belongs to the acetokinase family.</text>
</comment>
<gene>
    <name evidence="6" type="primary">ackA</name>
    <name evidence="8" type="ordered locus">MROS_0094</name>
</gene>
<evidence type="ECO:0000256" key="4">
    <source>
        <dbReference type="ARBA" id="ARBA00022777"/>
    </source>
</evidence>
<keyword evidence="6" id="KW-0460">Magnesium</keyword>
<dbReference type="GO" id="GO:0006085">
    <property type="term" value="P:acetyl-CoA biosynthetic process"/>
    <property type="evidence" value="ECO:0007669"/>
    <property type="project" value="UniProtKB-UniRule"/>
</dbReference>
<comment type="caution">
    <text evidence="6">Lacks conserved residue(s) required for the propagation of feature annotation.</text>
</comment>
<evidence type="ECO:0000256" key="5">
    <source>
        <dbReference type="ARBA" id="ARBA00022840"/>
    </source>
</evidence>
<keyword evidence="9" id="KW-1185">Reference proteome</keyword>
<dbReference type="STRING" id="1191523.MROS_0094"/>
<organism evidence="8 9">
    <name type="scientific">Melioribacter roseus (strain DSM 23840 / JCM 17771 / VKM B-2668 / P3M-2)</name>
    <dbReference type="NCBI Taxonomy" id="1191523"/>
    <lineage>
        <taxon>Bacteria</taxon>
        <taxon>Pseudomonadati</taxon>
        <taxon>Ignavibacteriota</taxon>
        <taxon>Ignavibacteria</taxon>
        <taxon>Ignavibacteriales</taxon>
        <taxon>Melioribacteraceae</taxon>
        <taxon>Melioribacter</taxon>
    </lineage>
</organism>
<dbReference type="HOGENOM" id="CLU_020352_0_0_10"/>
<feature type="site" description="Transition state stabilizer" evidence="6">
    <location>
        <position position="231"/>
    </location>
</feature>
<comment type="function">
    <text evidence="6">Catalyzes the formation of acetyl phosphate from acetate and ATP. Can also catalyze the reverse reaction.</text>
</comment>
<comment type="subcellular location">
    <subcellularLocation>
        <location evidence="6">Cytoplasm</location>
    </subcellularLocation>
</comment>
<dbReference type="GO" id="GO:0000287">
    <property type="term" value="F:magnesium ion binding"/>
    <property type="evidence" value="ECO:0007669"/>
    <property type="project" value="UniProtKB-UniRule"/>
</dbReference>
<dbReference type="Pfam" id="PF00871">
    <property type="entry name" value="Acetate_kinase"/>
    <property type="match status" value="1"/>
</dbReference>
<keyword evidence="3 6" id="KW-0547">Nucleotide-binding</keyword>
<keyword evidence="6" id="KW-0479">Metal-binding</keyword>
<feature type="binding site" evidence="6">
    <location>
        <position position="14"/>
    </location>
    <ligand>
        <name>ATP</name>
        <dbReference type="ChEBI" id="CHEBI:30616"/>
    </ligand>
</feature>
<dbReference type="PROSITE" id="PS01075">
    <property type="entry name" value="ACETATE_KINASE_1"/>
    <property type="match status" value="1"/>
</dbReference>
<evidence type="ECO:0000313" key="9">
    <source>
        <dbReference type="Proteomes" id="UP000009011"/>
    </source>
</evidence>
<sequence>MKILIANPGSTSYKCKLYDAGNMDILFQAVVEKIGQKDAIFRYAFKEEKEITNNLEIKDYLTAVNMTLKALNEKYSADEISAVGFKTVHAKGISGCVELTEEVIAAMKEYRPLAPVHTDVYLTAISIFKDLLDTVPLVGLFETHFHKNIPPEAYMYGIPYEYYEKHGIRKYGFHGASHRYIAMRAKELFDCNKVISCHLGGSSSVCAIKNGVSVDTSMGMSPQCGLINAKRVGDLDSYALLYLMQKESLSIDDAIEILMTKGGLYGISGIKSGDLRDIESEMGKGNYRAKLAFDTFVYNVKRYIGEYLAILNGADCIVFTAGGGQNSVLLRKKIAENMENLGVILDDRKNESNPKEGLISNDASPVKLAIIPTNEEFIVASEVKEFLNKHNS</sequence>
<dbReference type="PIRSF" id="PIRSF000722">
    <property type="entry name" value="Acetate_prop_kin"/>
    <property type="match status" value="1"/>
</dbReference>
<dbReference type="InterPro" id="IPR043129">
    <property type="entry name" value="ATPase_NBD"/>
</dbReference>
<dbReference type="GO" id="GO:0005524">
    <property type="term" value="F:ATP binding"/>
    <property type="evidence" value="ECO:0007669"/>
    <property type="project" value="UniProtKB-KW"/>
</dbReference>
<feature type="binding site" evidence="6">
    <location>
        <begin position="274"/>
        <end position="276"/>
    </location>
    <ligand>
        <name>ATP</name>
        <dbReference type="ChEBI" id="CHEBI:30616"/>
    </ligand>
</feature>
<feature type="binding site" evidence="6">
    <location>
        <position position="7"/>
    </location>
    <ligand>
        <name>Mg(2+)</name>
        <dbReference type="ChEBI" id="CHEBI:18420"/>
    </ligand>
</feature>
<dbReference type="InterPro" id="IPR000890">
    <property type="entry name" value="Aliphatic_acid_kin_short-chain"/>
</dbReference>
<evidence type="ECO:0000313" key="8">
    <source>
        <dbReference type="EMBL" id="AFN73338.1"/>
    </source>
</evidence>
<dbReference type="GO" id="GO:0006083">
    <property type="term" value="P:acetate metabolic process"/>
    <property type="evidence" value="ECO:0007669"/>
    <property type="project" value="TreeGrafter"/>
</dbReference>